<dbReference type="OrthoDB" id="5164467at2"/>
<accession>A0A3E0I8N2</accession>
<dbReference type="AlphaFoldDB" id="A0A3E0I8N2"/>
<dbReference type="InterPro" id="IPR047659">
    <property type="entry name" value="T7SS_assoc"/>
</dbReference>
<dbReference type="Proteomes" id="UP000256269">
    <property type="component" value="Unassembled WGS sequence"/>
</dbReference>
<dbReference type="NCBIfam" id="NF033532">
    <property type="entry name" value="lone7para_assoc"/>
    <property type="match status" value="1"/>
</dbReference>
<reference evidence="2 3" key="1">
    <citation type="submission" date="2018-08" db="EMBL/GenBank/DDBJ databases">
        <title>Genomic Encyclopedia of Archaeal and Bacterial Type Strains, Phase II (KMG-II): from individual species to whole genera.</title>
        <authorList>
            <person name="Goeker M."/>
        </authorList>
    </citation>
    <scope>NUCLEOTIDE SEQUENCE [LARGE SCALE GENOMIC DNA]</scope>
    <source>
        <strain evidence="2 3">DSM 45791</strain>
    </source>
</reference>
<evidence type="ECO:0000256" key="1">
    <source>
        <dbReference type="SAM" id="MobiDB-lite"/>
    </source>
</evidence>
<dbReference type="EMBL" id="QUNO01000001">
    <property type="protein sequence ID" value="REH55103.1"/>
    <property type="molecule type" value="Genomic_DNA"/>
</dbReference>
<name>A0A3E0I8N2_9PSEU</name>
<evidence type="ECO:0008006" key="4">
    <source>
        <dbReference type="Google" id="ProtNLM"/>
    </source>
</evidence>
<sequence length="193" mass="20874">MSTPNTHLLTITQDMRDNAKANPNTWLHILDPAFRPGDDVPPWGFVGSFRVNEHGDIDDRFEPNPNWRPSPVSAGMPEPETQLERAMQQARTGYEPESSVLDGVLNATLLVYAKGPDDRELAGFQDQTTGQILVAACTSARFVPEAWPHARAIAGRELVTRLSGCPLLINPGHRPGALIPAEALLAAAGVPQG</sequence>
<evidence type="ECO:0000313" key="3">
    <source>
        <dbReference type="Proteomes" id="UP000256269"/>
    </source>
</evidence>
<protein>
    <recommendedName>
        <fullName evidence="4">Type III secretion system (T3SS) SseB-like protein</fullName>
    </recommendedName>
</protein>
<feature type="region of interest" description="Disordered" evidence="1">
    <location>
        <begin position="56"/>
        <end position="77"/>
    </location>
</feature>
<dbReference type="RefSeq" id="WP_147328339.1">
    <property type="nucleotide sequence ID" value="NZ_CP144375.1"/>
</dbReference>
<gene>
    <name evidence="2" type="ORF">BCF44_101119</name>
</gene>
<keyword evidence="3" id="KW-1185">Reference proteome</keyword>
<comment type="caution">
    <text evidence="2">The sequence shown here is derived from an EMBL/GenBank/DDBJ whole genome shotgun (WGS) entry which is preliminary data.</text>
</comment>
<evidence type="ECO:0000313" key="2">
    <source>
        <dbReference type="EMBL" id="REH55103.1"/>
    </source>
</evidence>
<proteinExistence type="predicted"/>
<organism evidence="2 3">
    <name type="scientific">Kutzneria buriramensis</name>
    <dbReference type="NCBI Taxonomy" id="1045776"/>
    <lineage>
        <taxon>Bacteria</taxon>
        <taxon>Bacillati</taxon>
        <taxon>Actinomycetota</taxon>
        <taxon>Actinomycetes</taxon>
        <taxon>Pseudonocardiales</taxon>
        <taxon>Pseudonocardiaceae</taxon>
        <taxon>Kutzneria</taxon>
    </lineage>
</organism>